<keyword evidence="2" id="KW-0812">Transmembrane</keyword>
<evidence type="ECO:0000256" key="2">
    <source>
        <dbReference type="SAM" id="Phobius"/>
    </source>
</evidence>
<evidence type="ECO:0000256" key="1">
    <source>
        <dbReference type="SAM" id="MobiDB-lite"/>
    </source>
</evidence>
<evidence type="ECO:0000313" key="3">
    <source>
        <dbReference type="EMBL" id="AKB51329.1"/>
    </source>
</evidence>
<reference evidence="3 4" key="1">
    <citation type="submission" date="2014-07" db="EMBL/GenBank/DDBJ databases">
        <title>Methanogenic archaea and the global carbon cycle.</title>
        <authorList>
            <person name="Henriksen J.R."/>
            <person name="Luke J."/>
            <person name="Reinhart S."/>
            <person name="Benedict M.N."/>
            <person name="Youngblut N.D."/>
            <person name="Metcalf M.E."/>
            <person name="Whitaker R.J."/>
            <person name="Metcalf W.W."/>
        </authorList>
    </citation>
    <scope>NUCLEOTIDE SEQUENCE [LARGE SCALE GENOMIC DNA]</scope>
    <source>
        <strain evidence="3 4">Wiesmoor</strain>
    </source>
</reference>
<feature type="transmembrane region" description="Helical" evidence="2">
    <location>
        <begin position="157"/>
        <end position="181"/>
    </location>
</feature>
<dbReference type="HOGENOM" id="CLU_968433_0_0_2"/>
<accession>A0A0E3QNE5</accession>
<dbReference type="PATRIC" id="fig|1434109.4.peg.2669"/>
<feature type="region of interest" description="Disordered" evidence="1">
    <location>
        <begin position="247"/>
        <end position="267"/>
    </location>
</feature>
<feature type="transmembrane region" description="Helical" evidence="2">
    <location>
        <begin position="24"/>
        <end position="48"/>
    </location>
</feature>
<keyword evidence="2" id="KW-1133">Transmembrane helix</keyword>
<dbReference type="Proteomes" id="UP000033038">
    <property type="component" value="Chromosome"/>
</dbReference>
<gene>
    <name evidence="3" type="ORF">MSBRW_2076</name>
</gene>
<name>A0A0E3QNE5_METBA</name>
<feature type="transmembrane region" description="Helical" evidence="2">
    <location>
        <begin position="70"/>
        <end position="91"/>
    </location>
</feature>
<protein>
    <submittedName>
        <fullName evidence="3">Uncharacterized protein</fullName>
    </submittedName>
</protein>
<dbReference type="KEGG" id="mbw:MSBRW_2076"/>
<dbReference type="EMBL" id="CP009526">
    <property type="protein sequence ID" value="AKB51329.1"/>
    <property type="molecule type" value="Genomic_DNA"/>
</dbReference>
<keyword evidence="2" id="KW-0472">Membrane</keyword>
<proteinExistence type="predicted"/>
<dbReference type="AlphaFoldDB" id="A0A0E3QNE5"/>
<organism evidence="3 4">
    <name type="scientific">Methanosarcina barkeri str. Wiesmoor</name>
    <dbReference type="NCBI Taxonomy" id="1434109"/>
    <lineage>
        <taxon>Archaea</taxon>
        <taxon>Methanobacteriati</taxon>
        <taxon>Methanobacteriota</taxon>
        <taxon>Stenosarchaea group</taxon>
        <taxon>Methanomicrobia</taxon>
        <taxon>Methanosarcinales</taxon>
        <taxon>Methanosarcinaceae</taxon>
        <taxon>Methanosarcina</taxon>
    </lineage>
</organism>
<sequence>MGRIYMFFEPVLVKYKTYLKRYYWLLRLLIIAERFTFLFLLMILFNAYEFAYFLPGMETFSKTQNYTDPYRFNIILMAVGAVIITFFVVICDKLLRKKKEFNLISMLEKSFPGLRTKLGTACDNKQNINIVTNKLFHIVCKELTDIEIKKLAPRRQILRTFVIFLLFSGSIVFCIAEGFSFDISPSHLKEKIPDLPAGKAAGEVENETVDETEYGVEAVIIKNGEQIEMEINPSLGLGFTNQVDSETASELNGSSNGSKKGFRYSQSYTEDLPEEYEPLIKQYFEKLSS</sequence>
<evidence type="ECO:0000313" key="4">
    <source>
        <dbReference type="Proteomes" id="UP000033038"/>
    </source>
</evidence>